<evidence type="ECO:0000313" key="1">
    <source>
        <dbReference type="EMBL" id="GMF41910.1"/>
    </source>
</evidence>
<gene>
    <name evidence="1" type="ORF">Pfra01_001347000</name>
</gene>
<keyword evidence="2" id="KW-1185">Reference proteome</keyword>
<protein>
    <submittedName>
        <fullName evidence="1">Unnamed protein product</fullName>
    </submittedName>
</protein>
<name>A0A9W6XMP0_9STRA</name>
<dbReference type="AlphaFoldDB" id="A0A9W6XMP0"/>
<accession>A0A9W6XMP0</accession>
<comment type="caution">
    <text evidence="1">The sequence shown here is derived from an EMBL/GenBank/DDBJ whole genome shotgun (WGS) entry which is preliminary data.</text>
</comment>
<reference evidence="1" key="1">
    <citation type="submission" date="2023-04" db="EMBL/GenBank/DDBJ databases">
        <title>Phytophthora fragariaefolia NBRC 109709.</title>
        <authorList>
            <person name="Ichikawa N."/>
            <person name="Sato H."/>
            <person name="Tonouchi N."/>
        </authorList>
    </citation>
    <scope>NUCLEOTIDE SEQUENCE</scope>
    <source>
        <strain evidence="1">NBRC 109709</strain>
    </source>
</reference>
<organism evidence="1 2">
    <name type="scientific">Phytophthora fragariaefolia</name>
    <dbReference type="NCBI Taxonomy" id="1490495"/>
    <lineage>
        <taxon>Eukaryota</taxon>
        <taxon>Sar</taxon>
        <taxon>Stramenopiles</taxon>
        <taxon>Oomycota</taxon>
        <taxon>Peronosporomycetes</taxon>
        <taxon>Peronosporales</taxon>
        <taxon>Peronosporaceae</taxon>
        <taxon>Phytophthora</taxon>
    </lineage>
</organism>
<dbReference type="EMBL" id="BSXT01001387">
    <property type="protein sequence ID" value="GMF41910.1"/>
    <property type="molecule type" value="Genomic_DNA"/>
</dbReference>
<dbReference type="OrthoDB" id="93327at2759"/>
<dbReference type="Proteomes" id="UP001165121">
    <property type="component" value="Unassembled WGS sequence"/>
</dbReference>
<evidence type="ECO:0000313" key="2">
    <source>
        <dbReference type="Proteomes" id="UP001165121"/>
    </source>
</evidence>
<sequence>MMYFVIDMENILDKIYPGLTKHGKLKRPIADDQGNDHDVNFLLKDSVNEEQLRREKESWLPPDFSWFIQKAWVNHGAFDKLDLRHQLEVLKKLVVTKDKRRLPALWSLAYPKKGEPIGIRVDSDLSGKCWHKEPLKIPITDNFFTNHSHFF</sequence>
<proteinExistence type="predicted"/>